<dbReference type="InterPro" id="IPR036028">
    <property type="entry name" value="SH3-like_dom_sf"/>
</dbReference>
<feature type="compositionally biased region" description="Basic and acidic residues" evidence="4">
    <location>
        <begin position="804"/>
        <end position="815"/>
    </location>
</feature>
<feature type="domain" description="SH3" evidence="5">
    <location>
        <begin position="612"/>
        <end position="671"/>
    </location>
</feature>
<dbReference type="Pfam" id="PF00787">
    <property type="entry name" value="PX"/>
    <property type="match status" value="1"/>
</dbReference>
<keyword evidence="2" id="KW-0677">Repeat</keyword>
<dbReference type="GO" id="GO:0005737">
    <property type="term" value="C:cytoplasm"/>
    <property type="evidence" value="ECO:0007669"/>
    <property type="project" value="TreeGrafter"/>
</dbReference>
<dbReference type="PROSITE" id="PS50195">
    <property type="entry name" value="PX"/>
    <property type="match status" value="2"/>
</dbReference>
<reference evidence="7 8" key="1">
    <citation type="submission" date="2022-05" db="EMBL/GenBank/DDBJ databases">
        <authorList>
            <consortium name="Genoscope - CEA"/>
            <person name="William W."/>
        </authorList>
    </citation>
    <scope>NUCLEOTIDE SEQUENCE [LARGE SCALE GENOMIC DNA]</scope>
</reference>
<proteinExistence type="predicted"/>
<keyword evidence="1 3" id="KW-0728">SH3 domain</keyword>
<dbReference type="CDD" id="cd11856">
    <property type="entry name" value="SH3_p47phox_like"/>
    <property type="match status" value="1"/>
</dbReference>
<dbReference type="Gene3D" id="2.30.30.40">
    <property type="entry name" value="SH3 Domains"/>
    <property type="match status" value="4"/>
</dbReference>
<dbReference type="SUPFAM" id="SSF64268">
    <property type="entry name" value="PX domain"/>
    <property type="match status" value="2"/>
</dbReference>
<dbReference type="InterPro" id="IPR036871">
    <property type="entry name" value="PX_dom_sf"/>
</dbReference>
<feature type="domain" description="PX" evidence="6">
    <location>
        <begin position="5"/>
        <end position="131"/>
    </location>
</feature>
<gene>
    <name evidence="7" type="ORF">PMEA_00018879</name>
</gene>
<dbReference type="AlphaFoldDB" id="A0AAU9X7F2"/>
<evidence type="ECO:0000313" key="7">
    <source>
        <dbReference type="EMBL" id="CAH3139586.1"/>
    </source>
</evidence>
<evidence type="ECO:0000259" key="6">
    <source>
        <dbReference type="PROSITE" id="PS50195"/>
    </source>
</evidence>
<keyword evidence="8" id="KW-1185">Reference proteome</keyword>
<evidence type="ECO:0000256" key="3">
    <source>
        <dbReference type="PROSITE-ProRule" id="PRU00192"/>
    </source>
</evidence>
<feature type="domain" description="SH3" evidence="5">
    <location>
        <begin position="338"/>
        <end position="397"/>
    </location>
</feature>
<dbReference type="SUPFAM" id="SSF50044">
    <property type="entry name" value="SH3-domain"/>
    <property type="match status" value="4"/>
</dbReference>
<comment type="caution">
    <text evidence="7">The sequence shown here is derived from an EMBL/GenBank/DDBJ whole genome shotgun (WGS) entry which is preliminary data.</text>
</comment>
<name>A0AAU9X7F2_9CNID</name>
<evidence type="ECO:0000256" key="1">
    <source>
        <dbReference type="ARBA" id="ARBA00022443"/>
    </source>
</evidence>
<dbReference type="Proteomes" id="UP001159428">
    <property type="component" value="Unassembled WGS sequence"/>
</dbReference>
<evidence type="ECO:0000256" key="2">
    <source>
        <dbReference type="ARBA" id="ARBA00022737"/>
    </source>
</evidence>
<dbReference type="PANTHER" id="PTHR15706:SF2">
    <property type="entry name" value="SH3 AND PX DOMAIN-CONTAINING PROTEIN 2A"/>
    <property type="match status" value="1"/>
</dbReference>
<evidence type="ECO:0000259" key="5">
    <source>
        <dbReference type="PROSITE" id="PS50002"/>
    </source>
</evidence>
<feature type="region of interest" description="Disordered" evidence="4">
    <location>
        <begin position="288"/>
        <end position="337"/>
    </location>
</feature>
<feature type="compositionally biased region" description="Polar residues" evidence="4">
    <location>
        <begin position="1004"/>
        <end position="1013"/>
    </location>
</feature>
<feature type="region of interest" description="Disordered" evidence="4">
    <location>
        <begin position="743"/>
        <end position="853"/>
    </location>
</feature>
<evidence type="ECO:0008006" key="9">
    <source>
        <dbReference type="Google" id="ProtNLM"/>
    </source>
</evidence>
<feature type="domain" description="SH3" evidence="5">
    <location>
        <begin position="1017"/>
        <end position="1076"/>
    </location>
</feature>
<accession>A0AAU9X7F2</accession>
<sequence length="1076" mass="120296">MADKTILTANVSGTVDPKDGGKDPEAYKITVVFCDGTKTVLRKKYEEFVDLQVKVYELLKKKGGYSRKTSRTLVSSLPENNSALSRILFKDDNLKKMGRIDEFMKELLTLPTSVRDSEAIKTFFGFFDEQQGKANRRVPLSREEELKKVTKVAEILSGRDPLRNLPNQSPVTKRKSNHDSTWMPEDLSMLSEEARAHLYQKLNRLSERRPSKEIPSLPGGKIRAVSVDDDILVRPKGSPRPGLTRRPISVPVGLASMVRESDELKENRPSTPKLLKGKVPSLQTLNELNRQDSGSESSISALTDTSAIDSEFSEVDEPRSRKISTQSSVRSIQGRTSPSKKKYVATSAFIAEGTGEVSLEEGEEVEVLQKESSGWWYIKNDFCEGWAPEAFLAPSQGSRSSSPGSQVPPQSLGSQDQSSEIRSRMESLSESPYIKEEEVDPQTKVKSLERHVERGSQKKQIEMNRRPKFLTIEGIQKRKNPDKNYVYILKVVWSDGNINIIYRTCSDFFFLQENLRKECPSAIGKEIPALKGRKFTENCQFCFKDGTCKRQKFMNQFCHELVNAPDHISRSNIVMNFCRSRPSDVLPHGEVGKKDGKSSGDDDENVQISGPVVFEQYEVICDYKKKNKNDISLTAGDVVDVIEKNDYGWWLVDRDGELGWAPASHLEPTDDGAEVTSAKHFAPGKEEIYVSIKSYQATAEDELSFDADVMLKVVEKTLDGWWLVRYQGEEGWAPAMHLKRVNSDDSANAEDSTLDQLNIGSYDEEPANDESPRIPRTAPTRRSQVQKTGRIRQKRNSHELNGVPEEKDSEEKSTEETPSLPVQVSTPSLAKRISGNNLPLPRSPSRPLSSELSHGDVARQFSMSSSGYESSPTGSLTSLVSDVFPEDVSPRGMKKCATLPQFDHIQAQIATTQNSPEIPRSRSVTSMAQYKKELELSLNGVQSRVRKPSSGRSSPVPTQRKISASNRLSPLATSPSRSREFGAASPQKLLSPRDPVSMVDDDNYQSSGSDYNNGDQIESRMYKVIYTYIAQEDGEVSLIEGDDVEVIQASENGWWLVRTSEELGWGPSNFLQVMTC</sequence>
<feature type="compositionally biased region" description="Polar residues" evidence="4">
    <location>
        <begin position="323"/>
        <end position="337"/>
    </location>
</feature>
<dbReference type="GO" id="GO:0016176">
    <property type="term" value="F:superoxide-generating NADPH oxidase activator activity"/>
    <property type="evidence" value="ECO:0007669"/>
    <property type="project" value="TreeGrafter"/>
</dbReference>
<protein>
    <recommendedName>
        <fullName evidence="9">SH3 and PX domain-containing protein 2A</fullName>
    </recommendedName>
</protein>
<feature type="domain" description="PX" evidence="6">
    <location>
        <begin position="465"/>
        <end position="585"/>
    </location>
</feature>
<feature type="domain" description="SH3" evidence="5">
    <location>
        <begin position="684"/>
        <end position="743"/>
    </location>
</feature>
<feature type="region of interest" description="Disordered" evidence="4">
    <location>
        <begin position="160"/>
        <end position="181"/>
    </location>
</feature>
<dbReference type="GO" id="GO:0042554">
    <property type="term" value="P:superoxide anion generation"/>
    <property type="evidence" value="ECO:0007669"/>
    <property type="project" value="TreeGrafter"/>
</dbReference>
<evidence type="ECO:0000313" key="8">
    <source>
        <dbReference type="Proteomes" id="UP001159428"/>
    </source>
</evidence>
<dbReference type="InterPro" id="IPR001452">
    <property type="entry name" value="SH3_domain"/>
</dbReference>
<feature type="region of interest" description="Disordered" evidence="4">
    <location>
        <begin position="938"/>
        <end position="1013"/>
    </location>
</feature>
<feature type="compositionally biased region" description="Low complexity" evidence="4">
    <location>
        <begin position="838"/>
        <end position="852"/>
    </location>
</feature>
<feature type="compositionally biased region" description="Polar residues" evidence="4">
    <location>
        <begin position="744"/>
        <end position="759"/>
    </location>
</feature>
<dbReference type="PROSITE" id="PS50002">
    <property type="entry name" value="SH3"/>
    <property type="match status" value="4"/>
</dbReference>
<feature type="compositionally biased region" description="Polar residues" evidence="4">
    <location>
        <begin position="288"/>
        <end position="308"/>
    </location>
</feature>
<dbReference type="GO" id="GO:0035091">
    <property type="term" value="F:phosphatidylinositol binding"/>
    <property type="evidence" value="ECO:0007669"/>
    <property type="project" value="InterPro"/>
</dbReference>
<feature type="compositionally biased region" description="Low complexity" evidence="4">
    <location>
        <begin position="394"/>
        <end position="415"/>
    </location>
</feature>
<dbReference type="InterPro" id="IPR001683">
    <property type="entry name" value="PX_dom"/>
</dbReference>
<organism evidence="7 8">
    <name type="scientific">Pocillopora meandrina</name>
    <dbReference type="NCBI Taxonomy" id="46732"/>
    <lineage>
        <taxon>Eukaryota</taxon>
        <taxon>Metazoa</taxon>
        <taxon>Cnidaria</taxon>
        <taxon>Anthozoa</taxon>
        <taxon>Hexacorallia</taxon>
        <taxon>Scleractinia</taxon>
        <taxon>Astrocoeniina</taxon>
        <taxon>Pocilloporidae</taxon>
        <taxon>Pocillopora</taxon>
    </lineage>
</organism>
<dbReference type="Pfam" id="PF07653">
    <property type="entry name" value="SH3_2"/>
    <property type="match status" value="1"/>
</dbReference>
<dbReference type="InterPro" id="IPR051228">
    <property type="entry name" value="NADPH_Oxidase/PX-Domain"/>
</dbReference>
<dbReference type="EMBL" id="CALNXJ010000033">
    <property type="protein sequence ID" value="CAH3139586.1"/>
    <property type="molecule type" value="Genomic_DNA"/>
</dbReference>
<evidence type="ECO:0000256" key="4">
    <source>
        <dbReference type="SAM" id="MobiDB-lite"/>
    </source>
</evidence>
<feature type="compositionally biased region" description="Polar residues" evidence="4">
    <location>
        <begin position="950"/>
        <end position="976"/>
    </location>
</feature>
<dbReference type="Pfam" id="PF00018">
    <property type="entry name" value="SH3_1"/>
    <property type="match status" value="3"/>
</dbReference>
<feature type="compositionally biased region" description="Basic and acidic residues" evidence="4">
    <location>
        <begin position="419"/>
        <end position="459"/>
    </location>
</feature>
<dbReference type="SMART" id="SM00326">
    <property type="entry name" value="SH3"/>
    <property type="match status" value="4"/>
</dbReference>
<dbReference type="PANTHER" id="PTHR15706">
    <property type="entry name" value="SH3 MULTIPLE DOMAIN"/>
    <property type="match status" value="1"/>
</dbReference>
<dbReference type="Gene3D" id="3.30.1520.10">
    <property type="entry name" value="Phox-like domain"/>
    <property type="match status" value="2"/>
</dbReference>
<feature type="region of interest" description="Disordered" evidence="4">
    <location>
        <begin position="393"/>
        <end position="459"/>
    </location>
</feature>